<dbReference type="SUPFAM" id="SSF53955">
    <property type="entry name" value="Lysozyme-like"/>
    <property type="match status" value="1"/>
</dbReference>
<evidence type="ECO:0000259" key="4">
    <source>
        <dbReference type="Pfam" id="PF01464"/>
    </source>
</evidence>
<dbReference type="InterPro" id="IPR023346">
    <property type="entry name" value="Lysozyme-like_dom_sf"/>
</dbReference>
<feature type="signal peptide" evidence="3">
    <location>
        <begin position="1"/>
        <end position="19"/>
    </location>
</feature>
<dbReference type="CDD" id="cd00254">
    <property type="entry name" value="LT-like"/>
    <property type="match status" value="1"/>
</dbReference>
<dbReference type="GO" id="GO:0016020">
    <property type="term" value="C:membrane"/>
    <property type="evidence" value="ECO:0007669"/>
    <property type="project" value="InterPro"/>
</dbReference>
<dbReference type="AlphaFoldDB" id="A0A918UP40"/>
<comment type="similarity">
    <text evidence="2">Belongs to the virb1 family.</text>
</comment>
<dbReference type="GO" id="GO:0008933">
    <property type="term" value="F:peptidoglycan lytic transglycosylase activity"/>
    <property type="evidence" value="ECO:0007669"/>
    <property type="project" value="InterPro"/>
</dbReference>
<sequence>MTIRATYAVMIMLSAPALAVTAHAQVFEVNGAGDLQAVCASLPPMKPASPLISYPYQAAINRAAAEFDLSPDLIAAIIRQESAFNPTAISPRGAIGLMQLMPATARDLGVNPHDPEQNIYGGVAYLRQQLDRFDGQLDLALAAYNAGAGAVNRYGGIPPYRETRTYIDKNLDSLAQAMPNDTQTPVTQTACS</sequence>
<proteinExistence type="inferred from homology"/>
<reference evidence="5" key="2">
    <citation type="submission" date="2020-09" db="EMBL/GenBank/DDBJ databases">
        <authorList>
            <person name="Sun Q."/>
            <person name="Kim S."/>
        </authorList>
    </citation>
    <scope>NUCLEOTIDE SEQUENCE</scope>
    <source>
        <strain evidence="5">KCTC 32296</strain>
    </source>
</reference>
<feature type="domain" description="Transglycosylase SLT" evidence="4">
    <location>
        <begin position="60"/>
        <end position="163"/>
    </location>
</feature>
<accession>A0A918UP40</accession>
<dbReference type="InterPro" id="IPR008258">
    <property type="entry name" value="Transglycosylase_SLT_dom_1"/>
</dbReference>
<name>A0A918UP40_9CAUL</name>
<comment type="similarity">
    <text evidence="1">Belongs to the transglycosylase Slt family.</text>
</comment>
<dbReference type="InterPro" id="IPR000189">
    <property type="entry name" value="Transglyc_AS"/>
</dbReference>
<dbReference type="Pfam" id="PF01464">
    <property type="entry name" value="SLT"/>
    <property type="match status" value="1"/>
</dbReference>
<dbReference type="PROSITE" id="PS00922">
    <property type="entry name" value="TRANSGLYCOSYLASE"/>
    <property type="match status" value="1"/>
</dbReference>
<evidence type="ECO:0000256" key="2">
    <source>
        <dbReference type="ARBA" id="ARBA00009387"/>
    </source>
</evidence>
<evidence type="ECO:0000256" key="3">
    <source>
        <dbReference type="SAM" id="SignalP"/>
    </source>
</evidence>
<evidence type="ECO:0000256" key="1">
    <source>
        <dbReference type="ARBA" id="ARBA00007734"/>
    </source>
</evidence>
<feature type="chain" id="PRO_5037504866" description="Transglycosylase SLT domain-containing protein" evidence="3">
    <location>
        <begin position="20"/>
        <end position="192"/>
    </location>
</feature>
<dbReference type="PANTHER" id="PTHR37423:SF2">
    <property type="entry name" value="MEMBRANE-BOUND LYTIC MUREIN TRANSGLYCOSYLASE C"/>
    <property type="match status" value="1"/>
</dbReference>
<dbReference type="GO" id="GO:0000270">
    <property type="term" value="P:peptidoglycan metabolic process"/>
    <property type="evidence" value="ECO:0007669"/>
    <property type="project" value="InterPro"/>
</dbReference>
<dbReference type="RefSeq" id="WP_189484909.1">
    <property type="nucleotide sequence ID" value="NZ_BMZB01000001.1"/>
</dbReference>
<dbReference type="PANTHER" id="PTHR37423">
    <property type="entry name" value="SOLUBLE LYTIC MUREIN TRANSGLYCOSYLASE-RELATED"/>
    <property type="match status" value="1"/>
</dbReference>
<comment type="caution">
    <text evidence="5">The sequence shown here is derived from an EMBL/GenBank/DDBJ whole genome shotgun (WGS) entry which is preliminary data.</text>
</comment>
<reference evidence="5" key="1">
    <citation type="journal article" date="2014" name="Int. J. Syst. Evol. Microbiol.">
        <title>Complete genome sequence of Corynebacterium casei LMG S-19264T (=DSM 44701T), isolated from a smear-ripened cheese.</title>
        <authorList>
            <consortium name="US DOE Joint Genome Institute (JGI-PGF)"/>
            <person name="Walter F."/>
            <person name="Albersmeier A."/>
            <person name="Kalinowski J."/>
            <person name="Ruckert C."/>
        </authorList>
    </citation>
    <scope>NUCLEOTIDE SEQUENCE</scope>
    <source>
        <strain evidence="5">KCTC 32296</strain>
    </source>
</reference>
<protein>
    <recommendedName>
        <fullName evidence="4">Transglycosylase SLT domain-containing protein</fullName>
    </recommendedName>
</protein>
<keyword evidence="6" id="KW-1185">Reference proteome</keyword>
<organism evidence="5 6">
    <name type="scientific">Asticcacaulis endophyticus</name>
    <dbReference type="NCBI Taxonomy" id="1395890"/>
    <lineage>
        <taxon>Bacteria</taxon>
        <taxon>Pseudomonadati</taxon>
        <taxon>Pseudomonadota</taxon>
        <taxon>Alphaproteobacteria</taxon>
        <taxon>Caulobacterales</taxon>
        <taxon>Caulobacteraceae</taxon>
        <taxon>Asticcacaulis</taxon>
    </lineage>
</organism>
<gene>
    <name evidence="5" type="ORF">GCM10011273_06400</name>
</gene>
<dbReference type="Proteomes" id="UP000662572">
    <property type="component" value="Unassembled WGS sequence"/>
</dbReference>
<evidence type="ECO:0000313" key="6">
    <source>
        <dbReference type="Proteomes" id="UP000662572"/>
    </source>
</evidence>
<keyword evidence="3" id="KW-0732">Signal</keyword>
<dbReference type="EMBL" id="BMZB01000001">
    <property type="protein sequence ID" value="GGZ24008.1"/>
    <property type="molecule type" value="Genomic_DNA"/>
</dbReference>
<dbReference type="Gene3D" id="1.10.530.10">
    <property type="match status" value="1"/>
</dbReference>
<evidence type="ECO:0000313" key="5">
    <source>
        <dbReference type="EMBL" id="GGZ24008.1"/>
    </source>
</evidence>